<dbReference type="Proteomes" id="UP001501237">
    <property type="component" value="Unassembled WGS sequence"/>
</dbReference>
<evidence type="ECO:0000313" key="2">
    <source>
        <dbReference type="Proteomes" id="UP001501237"/>
    </source>
</evidence>
<protein>
    <submittedName>
        <fullName evidence="1">Uncharacterized protein</fullName>
    </submittedName>
</protein>
<reference evidence="2" key="1">
    <citation type="journal article" date="2019" name="Int. J. Syst. Evol. Microbiol.">
        <title>The Global Catalogue of Microorganisms (GCM) 10K type strain sequencing project: providing services to taxonomists for standard genome sequencing and annotation.</title>
        <authorList>
            <consortium name="The Broad Institute Genomics Platform"/>
            <consortium name="The Broad Institute Genome Sequencing Center for Infectious Disease"/>
            <person name="Wu L."/>
            <person name="Ma J."/>
        </authorList>
    </citation>
    <scope>NUCLEOTIDE SEQUENCE [LARGE SCALE GENOMIC DNA]</scope>
    <source>
        <strain evidence="2">JCM 9377</strain>
    </source>
</reference>
<name>A0ABP6QE56_9ACTN</name>
<keyword evidence="2" id="KW-1185">Reference proteome</keyword>
<organism evidence="1 2">
    <name type="scientific">Actinocorallia longicatena</name>
    <dbReference type="NCBI Taxonomy" id="111803"/>
    <lineage>
        <taxon>Bacteria</taxon>
        <taxon>Bacillati</taxon>
        <taxon>Actinomycetota</taxon>
        <taxon>Actinomycetes</taxon>
        <taxon>Streptosporangiales</taxon>
        <taxon>Thermomonosporaceae</taxon>
        <taxon>Actinocorallia</taxon>
    </lineage>
</organism>
<proteinExistence type="predicted"/>
<sequence length="130" mass="14324">MGLKKLAHLTLRALGLRPEQPEHLSGLPGGAVAAAPPGSVRSGSRRVARLLADEKALIDRARTIAQRLNASEPDWYVSFTVAGRALVAMPLWDPGKKVILTDRDPRSLWFQMRHVEQEFASRRPQPAMPA</sequence>
<gene>
    <name evidence="1" type="ORF">GCM10010468_46050</name>
</gene>
<dbReference type="EMBL" id="BAAAUV010000011">
    <property type="protein sequence ID" value="GAA3221060.1"/>
    <property type="molecule type" value="Genomic_DNA"/>
</dbReference>
<accession>A0ABP6QE56</accession>
<comment type="caution">
    <text evidence="1">The sequence shown here is derived from an EMBL/GenBank/DDBJ whole genome shotgun (WGS) entry which is preliminary data.</text>
</comment>
<evidence type="ECO:0000313" key="1">
    <source>
        <dbReference type="EMBL" id="GAA3221060.1"/>
    </source>
</evidence>